<sequence length="478" mass="52881">MWSARNSRTSEKPKASAPVKLPGTIKQVRGATYPPLTAPPPKGAVIPSLGASSLASLSSPSGTSNASDSEETRSSSGRSVAGASGKRTPPMASSRADANCSRANGSCSPGPPQSPSTTEIGGAAGPSAPPLSSEELRVQKFRALLSAEVVDLPRLREMSWSGIPPPARAESWQLLLGYLPSNREWRAATLQRKRREYCEAVPQYFEVADSERSDYQQKILHQILIDVPRTSPSASLFHHEVVQRALERILYIWALRHPASGYVQGINDLVTPFFMAFLSSHLPADRPHSREDVDEVEPHILAEVEADSYWCLSKLIDSIQDHYTFAQPGIQRMVFKLKELIARIEPKLHNHLVEQGLHFIQFAFRWMNCLLMRELSLDLILRVWDTYLAEHGGADGEADVASDSPSDGLAVLHVYTCAALLVRWSSELQKMEFQELVHFLQHLPTTGWSNKEVGELLSQAYVFKSLYHNAQSHLSCNS</sequence>
<evidence type="ECO:0000313" key="4">
    <source>
        <dbReference type="EMBL" id="KAL1495465.1"/>
    </source>
</evidence>
<accession>A0AB34IB90</accession>
<dbReference type="PANTHER" id="PTHR22957">
    <property type="entry name" value="TBC1 DOMAIN FAMILY MEMBER GTPASE-ACTIVATING PROTEIN"/>
    <property type="match status" value="1"/>
</dbReference>
<dbReference type="InterPro" id="IPR035969">
    <property type="entry name" value="Rab-GAP_TBC_sf"/>
</dbReference>
<dbReference type="PROSITE" id="PS50086">
    <property type="entry name" value="TBC_RABGAP"/>
    <property type="match status" value="1"/>
</dbReference>
<evidence type="ECO:0000259" key="3">
    <source>
        <dbReference type="PROSITE" id="PS50086"/>
    </source>
</evidence>
<dbReference type="SUPFAM" id="SSF47923">
    <property type="entry name" value="Ypt/Rab-GAP domain of gyp1p"/>
    <property type="match status" value="2"/>
</dbReference>
<name>A0AB34IB90_PRYPA</name>
<comment type="caution">
    <text evidence="4">The sequence shown here is derived from an EMBL/GenBank/DDBJ whole genome shotgun (WGS) entry which is preliminary data.</text>
</comment>
<feature type="compositionally biased region" description="Low complexity" evidence="2">
    <location>
        <begin position="74"/>
        <end position="85"/>
    </location>
</feature>
<organism evidence="4 5">
    <name type="scientific">Prymnesium parvum</name>
    <name type="common">Toxic golden alga</name>
    <dbReference type="NCBI Taxonomy" id="97485"/>
    <lineage>
        <taxon>Eukaryota</taxon>
        <taxon>Haptista</taxon>
        <taxon>Haptophyta</taxon>
        <taxon>Prymnesiophyceae</taxon>
        <taxon>Prymnesiales</taxon>
        <taxon>Prymnesiaceae</taxon>
        <taxon>Prymnesium</taxon>
    </lineage>
</organism>
<keyword evidence="1" id="KW-0343">GTPase activation</keyword>
<dbReference type="InterPro" id="IPR000195">
    <property type="entry name" value="Rab-GAP-TBC_dom"/>
</dbReference>
<dbReference type="Gene3D" id="1.10.10.750">
    <property type="entry name" value="Ypt/Rab-GAP domain of gyp1p, domain 1"/>
    <property type="match status" value="1"/>
</dbReference>
<dbReference type="FunFam" id="1.10.472.80:FF:000001">
    <property type="entry name" value="TBC1 domain family member 22B"/>
    <property type="match status" value="1"/>
</dbReference>
<dbReference type="GO" id="GO:0005096">
    <property type="term" value="F:GTPase activator activity"/>
    <property type="evidence" value="ECO:0007669"/>
    <property type="project" value="UniProtKB-KW"/>
</dbReference>
<evidence type="ECO:0000256" key="2">
    <source>
        <dbReference type="SAM" id="MobiDB-lite"/>
    </source>
</evidence>
<dbReference type="AlphaFoldDB" id="A0AB34IB90"/>
<dbReference type="EMBL" id="JBGBPQ010000032">
    <property type="protein sequence ID" value="KAL1495465.1"/>
    <property type="molecule type" value="Genomic_DNA"/>
</dbReference>
<gene>
    <name evidence="4" type="ORF">AB1Y20_016831</name>
</gene>
<feature type="compositionally biased region" description="Low complexity" evidence="2">
    <location>
        <begin position="47"/>
        <end position="67"/>
    </location>
</feature>
<dbReference type="FunFam" id="1.10.8.270:FF:000004">
    <property type="entry name" value="TBC1 domain family, member 22B"/>
    <property type="match status" value="1"/>
</dbReference>
<proteinExistence type="predicted"/>
<feature type="region of interest" description="Disordered" evidence="2">
    <location>
        <begin position="1"/>
        <end position="132"/>
    </location>
</feature>
<dbReference type="SMART" id="SM00164">
    <property type="entry name" value="TBC"/>
    <property type="match status" value="1"/>
</dbReference>
<dbReference type="Gene3D" id="1.10.8.270">
    <property type="entry name" value="putative rabgap domain of human tbc1 domain family member 14 like domains"/>
    <property type="match status" value="1"/>
</dbReference>
<dbReference type="Proteomes" id="UP001515480">
    <property type="component" value="Unassembled WGS sequence"/>
</dbReference>
<feature type="domain" description="Rab-GAP TBC" evidence="3">
    <location>
        <begin position="162"/>
        <end position="391"/>
    </location>
</feature>
<dbReference type="Gene3D" id="1.10.472.80">
    <property type="entry name" value="Ypt/Rab-GAP domain of gyp1p, domain 3"/>
    <property type="match status" value="1"/>
</dbReference>
<dbReference type="PANTHER" id="PTHR22957:SF26">
    <property type="entry name" value="LD44506P"/>
    <property type="match status" value="1"/>
</dbReference>
<protein>
    <recommendedName>
        <fullName evidence="3">Rab-GAP TBC domain-containing protein</fullName>
    </recommendedName>
</protein>
<evidence type="ECO:0000313" key="5">
    <source>
        <dbReference type="Proteomes" id="UP001515480"/>
    </source>
</evidence>
<keyword evidence="5" id="KW-1185">Reference proteome</keyword>
<evidence type="ECO:0000256" key="1">
    <source>
        <dbReference type="ARBA" id="ARBA00022468"/>
    </source>
</evidence>
<dbReference type="GO" id="GO:0071889">
    <property type="term" value="F:14-3-3 protein binding"/>
    <property type="evidence" value="ECO:0007669"/>
    <property type="project" value="UniProtKB-ARBA"/>
</dbReference>
<dbReference type="Pfam" id="PF00566">
    <property type="entry name" value="RabGAP-TBC"/>
    <property type="match status" value="1"/>
</dbReference>
<reference evidence="4 5" key="1">
    <citation type="journal article" date="2024" name="Science">
        <title>Giant polyketide synthase enzymes in the biosynthesis of giant marine polyether toxins.</title>
        <authorList>
            <person name="Fallon T.R."/>
            <person name="Shende V.V."/>
            <person name="Wierzbicki I.H."/>
            <person name="Pendleton A.L."/>
            <person name="Watervoot N.F."/>
            <person name="Auber R.P."/>
            <person name="Gonzalez D.J."/>
            <person name="Wisecaver J.H."/>
            <person name="Moore B.S."/>
        </authorList>
    </citation>
    <scope>NUCLEOTIDE SEQUENCE [LARGE SCALE GENOMIC DNA]</scope>
    <source>
        <strain evidence="4 5">12B1</strain>
    </source>
</reference>